<evidence type="ECO:0000256" key="1">
    <source>
        <dbReference type="SAM" id="SignalP"/>
    </source>
</evidence>
<reference evidence="2" key="1">
    <citation type="submission" date="2019-04" db="EMBL/GenBank/DDBJ databases">
        <title>Friends and foes A comparative genomics study of 23 Aspergillus species from section Flavi.</title>
        <authorList>
            <consortium name="DOE Joint Genome Institute"/>
            <person name="Kjaerbolling I."/>
            <person name="Vesth T."/>
            <person name="Frisvad J.C."/>
            <person name="Nybo J.L."/>
            <person name="Theobald S."/>
            <person name="Kildgaard S."/>
            <person name="Isbrandt T."/>
            <person name="Kuo A."/>
            <person name="Sato A."/>
            <person name="Lyhne E.K."/>
            <person name="Kogle M.E."/>
            <person name="Wiebenga A."/>
            <person name="Kun R.S."/>
            <person name="Lubbers R.J."/>
            <person name="Makela M.R."/>
            <person name="Barry K."/>
            <person name="Chovatia M."/>
            <person name="Clum A."/>
            <person name="Daum C."/>
            <person name="Haridas S."/>
            <person name="He G."/>
            <person name="LaButti K."/>
            <person name="Lipzen A."/>
            <person name="Mondo S."/>
            <person name="Riley R."/>
            <person name="Salamov A."/>
            <person name="Simmons B.A."/>
            <person name="Magnuson J.K."/>
            <person name="Henrissat B."/>
            <person name="Mortensen U.H."/>
            <person name="Larsen T.O."/>
            <person name="Devries R.P."/>
            <person name="Grigoriev I.V."/>
            <person name="Machida M."/>
            <person name="Baker S.E."/>
            <person name="Andersen M.R."/>
        </authorList>
    </citation>
    <scope>NUCLEOTIDE SEQUENCE [LARGE SCALE GENOMIC DNA]</scope>
    <source>
        <strain evidence="2">CBS 121.62</strain>
    </source>
</reference>
<sequence>MNLLFTTIVAVILVSYVTADTADCVTDGLELVLTPGQMTQIGGVPLEMGIGYLTLTFDDQPRIVNYPPFRTGNCSADEDLIQEISLSPDLPTGPGKLTFSSTNVTCYNVLVIPSVLPARVAENRVISVCKTRKKSASGISRSHLMSTTETLSGNGIGFGQSITVTEGPFPITTALGSPSTPSGSFDGGWASTIIDSTYTGSFIAPTSSLFSLQPLTHDGSSAATTIQYSGRSAETEGILP</sequence>
<accession>A0A5N6GBY7</accession>
<protein>
    <recommendedName>
        <fullName evidence="3">GPI anchored cell wall protein</fullName>
    </recommendedName>
</protein>
<gene>
    <name evidence="2" type="ORF">BDV35DRAFT_375119</name>
</gene>
<proteinExistence type="predicted"/>
<dbReference type="EMBL" id="ML734862">
    <property type="protein sequence ID" value="KAB8239912.1"/>
    <property type="molecule type" value="Genomic_DNA"/>
</dbReference>
<dbReference type="AlphaFoldDB" id="A0A5N6GBY7"/>
<name>A0A5N6GBY7_ASPFL</name>
<organism evidence="2">
    <name type="scientific">Aspergillus flavus</name>
    <dbReference type="NCBI Taxonomy" id="5059"/>
    <lineage>
        <taxon>Eukaryota</taxon>
        <taxon>Fungi</taxon>
        <taxon>Dikarya</taxon>
        <taxon>Ascomycota</taxon>
        <taxon>Pezizomycotina</taxon>
        <taxon>Eurotiomycetes</taxon>
        <taxon>Eurotiomycetidae</taxon>
        <taxon>Eurotiales</taxon>
        <taxon>Aspergillaceae</taxon>
        <taxon>Aspergillus</taxon>
        <taxon>Aspergillus subgen. Circumdati</taxon>
    </lineage>
</organism>
<feature type="signal peptide" evidence="1">
    <location>
        <begin position="1"/>
        <end position="19"/>
    </location>
</feature>
<dbReference type="Proteomes" id="UP000325434">
    <property type="component" value="Unassembled WGS sequence"/>
</dbReference>
<evidence type="ECO:0008006" key="3">
    <source>
        <dbReference type="Google" id="ProtNLM"/>
    </source>
</evidence>
<keyword evidence="1" id="KW-0732">Signal</keyword>
<feature type="chain" id="PRO_5024953143" description="GPI anchored cell wall protein" evidence="1">
    <location>
        <begin position="20"/>
        <end position="240"/>
    </location>
</feature>
<feature type="non-terminal residue" evidence="2">
    <location>
        <position position="240"/>
    </location>
</feature>
<evidence type="ECO:0000313" key="2">
    <source>
        <dbReference type="EMBL" id="KAB8239912.1"/>
    </source>
</evidence>